<name>A0ABM0TBN7_CAMSA</name>
<organism evidence="2 3">
    <name type="scientific">Camelina sativa</name>
    <name type="common">False flax</name>
    <name type="synonym">Myagrum sativum</name>
    <dbReference type="NCBI Taxonomy" id="90675"/>
    <lineage>
        <taxon>Eukaryota</taxon>
        <taxon>Viridiplantae</taxon>
        <taxon>Streptophyta</taxon>
        <taxon>Embryophyta</taxon>
        <taxon>Tracheophyta</taxon>
        <taxon>Spermatophyta</taxon>
        <taxon>Magnoliopsida</taxon>
        <taxon>eudicotyledons</taxon>
        <taxon>Gunneridae</taxon>
        <taxon>Pentapetalae</taxon>
        <taxon>rosids</taxon>
        <taxon>malvids</taxon>
        <taxon>Brassicales</taxon>
        <taxon>Brassicaceae</taxon>
        <taxon>Camelineae</taxon>
        <taxon>Camelina</taxon>
    </lineage>
</organism>
<dbReference type="Pfam" id="PF02458">
    <property type="entry name" value="Transferase"/>
    <property type="match status" value="1"/>
</dbReference>
<evidence type="ECO:0000313" key="2">
    <source>
        <dbReference type="Proteomes" id="UP000694864"/>
    </source>
</evidence>
<accession>A0ABM0TBN7</accession>
<protein>
    <submittedName>
        <fullName evidence="3">Uncharacterized protein LOC104708853</fullName>
    </submittedName>
</protein>
<reference evidence="2" key="1">
    <citation type="journal article" date="2014" name="Nat. Commun.">
        <title>The emerging biofuel crop Camelina sativa retains a highly undifferentiated hexaploid genome structure.</title>
        <authorList>
            <person name="Kagale S."/>
            <person name="Koh C."/>
            <person name="Nixon J."/>
            <person name="Bollina V."/>
            <person name="Clarke W.E."/>
            <person name="Tuteja R."/>
            <person name="Spillane C."/>
            <person name="Robinson S.J."/>
            <person name="Links M.G."/>
            <person name="Clarke C."/>
            <person name="Higgins E.E."/>
            <person name="Huebert T."/>
            <person name="Sharpe A.G."/>
            <person name="Parkin I.A."/>
        </authorList>
    </citation>
    <scope>NUCLEOTIDE SEQUENCE [LARGE SCALE GENOMIC DNA]</scope>
    <source>
        <strain evidence="2">cv. DH55</strain>
    </source>
</reference>
<dbReference type="InterPro" id="IPR050317">
    <property type="entry name" value="Plant_Fungal_Acyltransferase"/>
</dbReference>
<dbReference type="GeneID" id="104708853"/>
<evidence type="ECO:0000313" key="3">
    <source>
        <dbReference type="RefSeq" id="XP_010423797.1"/>
    </source>
</evidence>
<dbReference type="PANTHER" id="PTHR31642">
    <property type="entry name" value="TRICHOTHECENE 3-O-ACETYLTRANSFERASE"/>
    <property type="match status" value="1"/>
</dbReference>
<reference evidence="3" key="2">
    <citation type="submission" date="2025-08" db="UniProtKB">
        <authorList>
            <consortium name="RefSeq"/>
        </authorList>
    </citation>
    <scope>IDENTIFICATION</scope>
    <source>
        <tissue evidence="3">Leaf</tissue>
    </source>
</reference>
<comment type="similarity">
    <text evidence="1">Belongs to the plant acyltransferase family.</text>
</comment>
<dbReference type="PANTHER" id="PTHR31642:SF299">
    <property type="entry name" value="OS02G0653400 PROTEIN"/>
    <property type="match status" value="1"/>
</dbReference>
<sequence length="359" mass="39315">METKIPKSRIAGVQSVMPVEVTQHRKVRSISVGDAVGAGIFRRTLNIVTYYKEAGDVSGEKAWLVAGWIKESLGRALAEQPMLSGRLRRMKTAAEGGFEVVPNDSGVRLLEAQFPASLPEFLEMVKKDKSRAEAETVFWKDIDEDEPQYSPLFYVQVTNFESGGYSVGISCSILLADLLLETDFLTKWVQIQSSLAHSQTTAVKPIFYLPSLKQDYKKFLTEFTRSASVLDRGEPVVLRAKTCLKMSPACIVARKKTSADVFLFVKELGYGDSGTVCAGMKVEIHPSRDEAISDCDCGGDLEETDDGVINKNLAFGERLEITSCWVGSVSKGVVFAVPSAFGDAKSKSLAKFIVALPKD</sequence>
<keyword evidence="2" id="KW-1185">Reference proteome</keyword>
<evidence type="ECO:0000256" key="1">
    <source>
        <dbReference type="ARBA" id="ARBA00009861"/>
    </source>
</evidence>
<proteinExistence type="inferred from homology"/>
<dbReference type="InterPro" id="IPR023213">
    <property type="entry name" value="CAT-like_dom_sf"/>
</dbReference>
<dbReference type="Proteomes" id="UP000694864">
    <property type="component" value="Chromosome 8"/>
</dbReference>
<gene>
    <name evidence="3" type="primary">LOC104708853</name>
</gene>
<dbReference type="Gene3D" id="3.30.559.10">
    <property type="entry name" value="Chloramphenicol acetyltransferase-like domain"/>
    <property type="match status" value="1"/>
</dbReference>
<dbReference type="RefSeq" id="XP_010423797.1">
    <property type="nucleotide sequence ID" value="XM_010425495.2"/>
</dbReference>